<reference evidence="10" key="2">
    <citation type="submission" date="2025-09" db="UniProtKB">
        <authorList>
            <consortium name="Ensembl"/>
        </authorList>
    </citation>
    <scope>IDENTIFICATION</scope>
</reference>
<dbReference type="Proteomes" id="UP000261640">
    <property type="component" value="Unplaced"/>
</dbReference>
<feature type="transmembrane region" description="Helical" evidence="9">
    <location>
        <begin position="704"/>
        <end position="728"/>
    </location>
</feature>
<comment type="subcellular location">
    <subcellularLocation>
        <location evidence="1">Membrane</location>
        <topology evidence="1">Multi-pass membrane protein</topology>
    </subcellularLocation>
</comment>
<dbReference type="GO" id="GO:0007035">
    <property type="term" value="P:vacuolar acidification"/>
    <property type="evidence" value="ECO:0007669"/>
    <property type="project" value="TreeGrafter"/>
</dbReference>
<dbReference type="GO" id="GO:0051117">
    <property type="term" value="F:ATPase binding"/>
    <property type="evidence" value="ECO:0007669"/>
    <property type="project" value="TreeGrafter"/>
</dbReference>
<evidence type="ECO:0000256" key="1">
    <source>
        <dbReference type="ARBA" id="ARBA00004141"/>
    </source>
</evidence>
<feature type="transmembrane region" description="Helical" evidence="9">
    <location>
        <begin position="629"/>
        <end position="646"/>
    </location>
</feature>
<keyword evidence="7 9" id="KW-0406">Ion transport</keyword>
<evidence type="ECO:0000313" key="11">
    <source>
        <dbReference type="Proteomes" id="UP000261640"/>
    </source>
</evidence>
<keyword evidence="6 9" id="KW-1133">Transmembrane helix</keyword>
<dbReference type="InterPro" id="IPR026028">
    <property type="entry name" value="V-type_ATPase_116kDa_su_euka"/>
</dbReference>
<evidence type="ECO:0000256" key="4">
    <source>
        <dbReference type="ARBA" id="ARBA00022692"/>
    </source>
</evidence>
<reference evidence="10" key="1">
    <citation type="submission" date="2025-08" db="UniProtKB">
        <authorList>
            <consortium name="Ensembl"/>
        </authorList>
    </citation>
    <scope>IDENTIFICATION</scope>
</reference>
<evidence type="ECO:0000256" key="8">
    <source>
        <dbReference type="ARBA" id="ARBA00023136"/>
    </source>
</evidence>
<comment type="similarity">
    <text evidence="2 9">Belongs to the V-ATPase 116 kDa subunit family.</text>
</comment>
<accession>A0A7N8X369</accession>
<keyword evidence="8 9" id="KW-0472">Membrane</keyword>
<feature type="transmembrane region" description="Helical" evidence="9">
    <location>
        <begin position="591"/>
        <end position="609"/>
    </location>
</feature>
<feature type="transmembrane region" description="Helical" evidence="9">
    <location>
        <begin position="402"/>
        <end position="421"/>
    </location>
</feature>
<dbReference type="GeneTree" id="ENSGT00950000182881"/>
<dbReference type="PANTHER" id="PTHR11629:SF21">
    <property type="entry name" value="V-TYPE PROTON ATPASE 116 KDA SUBUNIT A 3"/>
    <property type="match status" value="1"/>
</dbReference>
<evidence type="ECO:0000256" key="2">
    <source>
        <dbReference type="ARBA" id="ARBA00009904"/>
    </source>
</evidence>
<feature type="transmembrane region" description="Helical" evidence="9">
    <location>
        <begin position="349"/>
        <end position="382"/>
    </location>
</feature>
<feature type="transmembrane region" description="Helical" evidence="9">
    <location>
        <begin position="526"/>
        <end position="550"/>
    </location>
</feature>
<sequence>MGSMFRSEEVCLVQLFLQSGSAYNCVSELGELGLVEFRDVTFLEQAINRSLSPPLQGPLPPPHPTPLAPQPRELITIEEESERLARESAVVSFVHNQEISFLKMSMCVFYVLINISTFPLHVLFLSFVAGVVHPWKVPSFERLLWRACRGYIIVDFREMEDRLEHPDTGEMVQWTVFLISYWGDQIGQKVKKICDCFRTQTFAYPESAAERREIIQGLESRIEDITSVLSQTEAFLQQLLMRAVAVLPQWKVRVQKCKAIQLVLNLCSPSVTDKCLIAEAWCPVTKLPELQNALREGGRKSGSGVDSFYNRLPSSTSPPTLFPLNSFTVGFQNIVDAYGVASYREVNPALYTIITFPFLFAIMFGDVGHGLLMTLAALWMVLEEKDPKLRNNSNEIFKMMFGGRYLILLMGLFSIYTGAIYNECFSRGLNTFGSTWHVRPMFEKNIWNASVLAGNQYLSMDPVVSGVFTSPYPFGIDPVWGLANNKLTFLNSYKMKMSVIIGIIHMTFGVCLSFFNYWNFRQISNVFFVLIPELLFMLCLFGYLVFMVVFKWIAYTPAQSKTAPSILIHFIDMFLFTDNADNPPLYKGQNVVQKILVVLALCSVPVLLLGKPTYEYVTFKKRRRQTVSLFFFFFCLIILNVCLQTFDAADVFMHQAIHTIEYCLGCISNTASYLRLWALSLAHAQLSEVLWVMVMRLALKWQGYLGSVVLLVVFAFFAVLTVSILLVMEGLSAFLHALRLHWVEFQNKFYSGSGYRLNPFSFSSLINPSAAT</sequence>
<dbReference type="Ensembl" id="ENSMAMT00000049704.1">
    <property type="protein sequence ID" value="ENSMAMP00000044379.1"/>
    <property type="gene ID" value="ENSMAMG00000006829.2"/>
</dbReference>
<dbReference type="PANTHER" id="PTHR11629">
    <property type="entry name" value="VACUOLAR PROTON ATPASES"/>
    <property type="match status" value="1"/>
</dbReference>
<dbReference type="GO" id="GO:0005886">
    <property type="term" value="C:plasma membrane"/>
    <property type="evidence" value="ECO:0007669"/>
    <property type="project" value="TreeGrafter"/>
</dbReference>
<keyword evidence="4 9" id="KW-0812">Transmembrane</keyword>
<evidence type="ECO:0000313" key="10">
    <source>
        <dbReference type="Ensembl" id="ENSMAMP00000044379.1"/>
    </source>
</evidence>
<dbReference type="GO" id="GO:0046961">
    <property type="term" value="F:proton-transporting ATPase activity, rotational mechanism"/>
    <property type="evidence" value="ECO:0007669"/>
    <property type="project" value="InterPro"/>
</dbReference>
<dbReference type="PIRSF" id="PIRSF001293">
    <property type="entry name" value="ATP6V0A1"/>
    <property type="match status" value="1"/>
</dbReference>
<keyword evidence="11" id="KW-1185">Reference proteome</keyword>
<keyword evidence="5 9" id="KW-0375">Hydrogen ion transport</keyword>
<feature type="transmembrane region" description="Helical" evidence="9">
    <location>
        <begin position="108"/>
        <end position="132"/>
    </location>
</feature>
<evidence type="ECO:0000256" key="9">
    <source>
        <dbReference type="RuleBase" id="RU361189"/>
    </source>
</evidence>
<evidence type="ECO:0000256" key="5">
    <source>
        <dbReference type="ARBA" id="ARBA00022781"/>
    </source>
</evidence>
<dbReference type="InterPro" id="IPR002490">
    <property type="entry name" value="V-ATPase_116kDa_su"/>
</dbReference>
<proteinExistence type="inferred from homology"/>
<dbReference type="GO" id="GO:0000220">
    <property type="term" value="C:vacuolar proton-transporting V-type ATPase, V0 domain"/>
    <property type="evidence" value="ECO:0007669"/>
    <property type="project" value="InterPro"/>
</dbReference>
<organism evidence="10 11">
    <name type="scientific">Mastacembelus armatus</name>
    <name type="common">zig-zag eel</name>
    <dbReference type="NCBI Taxonomy" id="205130"/>
    <lineage>
        <taxon>Eukaryota</taxon>
        <taxon>Metazoa</taxon>
        <taxon>Chordata</taxon>
        <taxon>Craniata</taxon>
        <taxon>Vertebrata</taxon>
        <taxon>Euteleostomi</taxon>
        <taxon>Actinopterygii</taxon>
        <taxon>Neopterygii</taxon>
        <taxon>Teleostei</taxon>
        <taxon>Neoteleostei</taxon>
        <taxon>Acanthomorphata</taxon>
        <taxon>Anabantaria</taxon>
        <taxon>Synbranchiformes</taxon>
        <taxon>Mastacembelidae</taxon>
        <taxon>Mastacembelus</taxon>
    </lineage>
</organism>
<protein>
    <recommendedName>
        <fullName evidence="9">V-type proton ATPase subunit a</fullName>
    </recommendedName>
</protein>
<dbReference type="Pfam" id="PF01496">
    <property type="entry name" value="V_ATPase_I"/>
    <property type="match status" value="2"/>
</dbReference>
<comment type="function">
    <text evidence="9">Essential component of the vacuolar proton pump (V-ATPase), a multimeric enzyme that catalyzes the translocation of protons across the membranes. Required for assembly and activity of the V-ATPase.</text>
</comment>
<keyword evidence="3 9" id="KW-0813">Transport</keyword>
<evidence type="ECO:0000256" key="7">
    <source>
        <dbReference type="ARBA" id="ARBA00023065"/>
    </source>
</evidence>
<evidence type="ECO:0000256" key="3">
    <source>
        <dbReference type="ARBA" id="ARBA00022448"/>
    </source>
</evidence>
<feature type="transmembrane region" description="Helical" evidence="9">
    <location>
        <begin position="499"/>
        <end position="520"/>
    </location>
</feature>
<name>A0A7N8X369_9TELE</name>
<evidence type="ECO:0000256" key="6">
    <source>
        <dbReference type="ARBA" id="ARBA00022989"/>
    </source>
</evidence>
<dbReference type="AlphaFoldDB" id="A0A7N8X369"/>